<feature type="compositionally biased region" description="Basic and acidic residues" evidence="1">
    <location>
        <begin position="380"/>
        <end position="398"/>
    </location>
</feature>
<dbReference type="CDD" id="cd00143">
    <property type="entry name" value="PP2Cc"/>
    <property type="match status" value="1"/>
</dbReference>
<name>A0A8C6VNL8_NAJNA</name>
<dbReference type="OrthoDB" id="10025511at2759"/>
<dbReference type="PROSITE" id="PS51746">
    <property type="entry name" value="PPM_2"/>
    <property type="match status" value="1"/>
</dbReference>
<evidence type="ECO:0000259" key="2">
    <source>
        <dbReference type="PROSITE" id="PS51746"/>
    </source>
</evidence>
<dbReference type="Proteomes" id="UP000694559">
    <property type="component" value="Unplaced"/>
</dbReference>
<proteinExistence type="predicted"/>
<dbReference type="Ensembl" id="ENSNNAT00000008121.1">
    <property type="protein sequence ID" value="ENSNNAP00000007743.1"/>
    <property type="gene ID" value="ENSNNAG00000005171.1"/>
</dbReference>
<dbReference type="Gene3D" id="3.60.40.10">
    <property type="entry name" value="PPM-type phosphatase domain"/>
    <property type="match status" value="1"/>
</dbReference>
<dbReference type="InterPro" id="IPR001932">
    <property type="entry name" value="PPM-type_phosphatase-like_dom"/>
</dbReference>
<reference evidence="3" key="2">
    <citation type="submission" date="2025-09" db="UniProtKB">
        <authorList>
            <consortium name="Ensembl"/>
        </authorList>
    </citation>
    <scope>IDENTIFICATION</scope>
</reference>
<dbReference type="GeneTree" id="ENSGT00940000155672"/>
<evidence type="ECO:0000313" key="3">
    <source>
        <dbReference type="Ensembl" id="ENSNNAP00000007743.1"/>
    </source>
</evidence>
<dbReference type="InterPro" id="IPR015655">
    <property type="entry name" value="PP2C"/>
</dbReference>
<dbReference type="AlphaFoldDB" id="A0A8C6VNL8"/>
<dbReference type="InterPro" id="IPR036457">
    <property type="entry name" value="PPM-type-like_dom_sf"/>
</dbReference>
<dbReference type="GO" id="GO:0004722">
    <property type="term" value="F:protein serine/threonine phosphatase activity"/>
    <property type="evidence" value="ECO:0007669"/>
    <property type="project" value="InterPro"/>
</dbReference>
<evidence type="ECO:0000256" key="1">
    <source>
        <dbReference type="SAM" id="MobiDB-lite"/>
    </source>
</evidence>
<dbReference type="SUPFAM" id="SSF81606">
    <property type="entry name" value="PP2C-like"/>
    <property type="match status" value="1"/>
</dbReference>
<protein>
    <recommendedName>
        <fullName evidence="2">PPM-type phosphatase domain-containing protein</fullName>
    </recommendedName>
</protein>
<accession>A0A8C6VNL8</accession>
<feature type="domain" description="PPM-type phosphatase" evidence="2">
    <location>
        <begin position="75"/>
        <end position="357"/>
    </location>
</feature>
<sequence length="513" mass="55875">ISVFCGLPFQAMQGETGRARVKPVSGGITQQGATAEEPKSRMWLQSYGSLAVMPLSESDSEGEAKQLTGSGSVVPLAVEETGEGQSPAGQSSGELCDCVAFVPCPGSSQLLSYLFTYLCIYYITYNYFPPFAAEWPKTMTGLPSTSGTTASVVIIRGSKMYVAHVGDSGVVLGVQDDPKDEYIRAVEVTQDHKPELPKERQRIEGLGGSVINKSGVNRVVWKRPRLSHNVQSGSTVIDQIPFLAVARALGDLWSYDFYSGEFVVSPEPDSVHTLDPQKHKYIILGEAISMCQDHEEKKYFMVSWEKLESLMLRIVFLILIFYFKSHQVVEDDLWPRLSSSEGLPLFSCSSAAVVGRLPEQAGELTKDNDGLGAACSREAVPPDEKGGKALGLRAHDSFSRNPPGTLSPSNARNVGPDPKSFRISPSDASKIQEAERTPSVASFKRTLEESNSGPMVKKPRRGLTRNVGGQPESLSSASQHKITNRLAMRRSVRGQKKLGSPLFHQTRKALCVC</sequence>
<dbReference type="SMART" id="SM00332">
    <property type="entry name" value="PP2Cc"/>
    <property type="match status" value="1"/>
</dbReference>
<feature type="compositionally biased region" description="Polar residues" evidence="1">
    <location>
        <begin position="399"/>
        <end position="412"/>
    </location>
</feature>
<dbReference type="Pfam" id="PF00481">
    <property type="entry name" value="PP2C"/>
    <property type="match status" value="1"/>
</dbReference>
<organism evidence="3 4">
    <name type="scientific">Naja naja</name>
    <name type="common">Indian cobra</name>
    <dbReference type="NCBI Taxonomy" id="35670"/>
    <lineage>
        <taxon>Eukaryota</taxon>
        <taxon>Metazoa</taxon>
        <taxon>Chordata</taxon>
        <taxon>Craniata</taxon>
        <taxon>Vertebrata</taxon>
        <taxon>Euteleostomi</taxon>
        <taxon>Lepidosauria</taxon>
        <taxon>Squamata</taxon>
        <taxon>Bifurcata</taxon>
        <taxon>Unidentata</taxon>
        <taxon>Episquamata</taxon>
        <taxon>Toxicofera</taxon>
        <taxon>Serpentes</taxon>
        <taxon>Colubroidea</taxon>
        <taxon>Elapidae</taxon>
        <taxon>Elapinae</taxon>
        <taxon>Naja</taxon>
    </lineage>
</organism>
<keyword evidence="4" id="KW-1185">Reference proteome</keyword>
<reference evidence="3" key="1">
    <citation type="submission" date="2025-08" db="UniProtKB">
        <authorList>
            <consortium name="Ensembl"/>
        </authorList>
    </citation>
    <scope>IDENTIFICATION</scope>
</reference>
<evidence type="ECO:0000313" key="4">
    <source>
        <dbReference type="Proteomes" id="UP000694559"/>
    </source>
</evidence>
<feature type="region of interest" description="Disordered" evidence="1">
    <location>
        <begin position="363"/>
        <end position="480"/>
    </location>
</feature>
<dbReference type="PANTHER" id="PTHR47992">
    <property type="entry name" value="PROTEIN PHOSPHATASE"/>
    <property type="match status" value="1"/>
</dbReference>